<feature type="domain" description="FAR1" evidence="2">
    <location>
        <begin position="151"/>
        <end position="246"/>
    </location>
</feature>
<feature type="domain" description="MULE transposase" evidence="3">
    <location>
        <begin position="333"/>
        <end position="380"/>
    </location>
</feature>
<dbReference type="Pfam" id="PF03101">
    <property type="entry name" value="FAR1"/>
    <property type="match status" value="1"/>
</dbReference>
<dbReference type="Pfam" id="PF10551">
    <property type="entry name" value="MULE"/>
    <property type="match status" value="1"/>
</dbReference>
<gene>
    <name evidence="4" type="ORF">RND81_04G014400</name>
</gene>
<evidence type="ECO:0000313" key="5">
    <source>
        <dbReference type="Proteomes" id="UP001443914"/>
    </source>
</evidence>
<dbReference type="Proteomes" id="UP001443914">
    <property type="component" value="Unassembled WGS sequence"/>
</dbReference>
<evidence type="ECO:0000259" key="2">
    <source>
        <dbReference type="Pfam" id="PF03101"/>
    </source>
</evidence>
<dbReference type="PANTHER" id="PTHR47718">
    <property type="entry name" value="OS01G0519700 PROTEIN"/>
    <property type="match status" value="1"/>
</dbReference>
<evidence type="ECO:0008006" key="6">
    <source>
        <dbReference type="Google" id="ProtNLM"/>
    </source>
</evidence>
<dbReference type="InterPro" id="IPR004330">
    <property type="entry name" value="FAR1_DNA_bnd_dom"/>
</dbReference>
<protein>
    <recommendedName>
        <fullName evidence="6">Protein FAR1-RELATED SEQUENCE</fullName>
    </recommendedName>
</protein>
<proteinExistence type="predicted"/>
<feature type="transmembrane region" description="Helical" evidence="1">
    <location>
        <begin position="21"/>
        <end position="40"/>
    </location>
</feature>
<evidence type="ECO:0000256" key="1">
    <source>
        <dbReference type="SAM" id="Phobius"/>
    </source>
</evidence>
<keyword evidence="1" id="KW-1133">Transmembrane helix</keyword>
<organism evidence="4 5">
    <name type="scientific">Saponaria officinalis</name>
    <name type="common">Common soapwort</name>
    <name type="synonym">Lychnis saponaria</name>
    <dbReference type="NCBI Taxonomy" id="3572"/>
    <lineage>
        <taxon>Eukaryota</taxon>
        <taxon>Viridiplantae</taxon>
        <taxon>Streptophyta</taxon>
        <taxon>Embryophyta</taxon>
        <taxon>Tracheophyta</taxon>
        <taxon>Spermatophyta</taxon>
        <taxon>Magnoliopsida</taxon>
        <taxon>eudicotyledons</taxon>
        <taxon>Gunneridae</taxon>
        <taxon>Pentapetalae</taxon>
        <taxon>Caryophyllales</taxon>
        <taxon>Caryophyllaceae</taxon>
        <taxon>Caryophylleae</taxon>
        <taxon>Saponaria</taxon>
    </lineage>
</organism>
<comment type="caution">
    <text evidence="4">The sequence shown here is derived from an EMBL/GenBank/DDBJ whole genome shotgun (WGS) entry which is preliminary data.</text>
</comment>
<dbReference type="InterPro" id="IPR018289">
    <property type="entry name" value="MULE_transposase_dom"/>
</dbReference>
<reference evidence="4" key="1">
    <citation type="submission" date="2024-03" db="EMBL/GenBank/DDBJ databases">
        <title>WGS assembly of Saponaria officinalis var. Norfolk2.</title>
        <authorList>
            <person name="Jenkins J."/>
            <person name="Shu S."/>
            <person name="Grimwood J."/>
            <person name="Barry K."/>
            <person name="Goodstein D."/>
            <person name="Schmutz J."/>
            <person name="Leebens-Mack J."/>
            <person name="Osbourn A."/>
        </authorList>
    </citation>
    <scope>NUCLEOTIDE SEQUENCE [LARGE SCALE GENOMIC DNA]</scope>
    <source>
        <strain evidence="4">JIC</strain>
    </source>
</reference>
<dbReference type="PANTHER" id="PTHR47718:SF18">
    <property type="entry name" value="PROTEIN FAR1-RELATED SEQUENCE 5-LIKE"/>
    <property type="match status" value="1"/>
</dbReference>
<dbReference type="EMBL" id="JBDFQZ010000004">
    <property type="protein sequence ID" value="KAK9732673.1"/>
    <property type="molecule type" value="Genomic_DNA"/>
</dbReference>
<evidence type="ECO:0000259" key="3">
    <source>
        <dbReference type="Pfam" id="PF10551"/>
    </source>
</evidence>
<evidence type="ECO:0000313" key="4">
    <source>
        <dbReference type="EMBL" id="KAK9732673.1"/>
    </source>
</evidence>
<accession>A0AAW1LGW5</accession>
<dbReference type="AlphaFoldDB" id="A0AAW1LGW5"/>
<keyword evidence="1" id="KW-0812">Transmembrane</keyword>
<name>A0AAW1LGW5_SAPOF</name>
<sequence length="681" mass="79639">MTVYKRLSSKNTLRDETRCSFGTYLLVGQCCGTVLAFLLASCEYEPYCCFSLLVDEECFLLWFRVESNDFSLELNDHSSDLIPSEYGEGVDMTSNVIPSTPLARPATVEKHTPPILLSYSPKGNQQWIRKVDEDFTPRIEMEFNTLEDGIQFYRIYTIACGFDVRMSSQRRFRDQSVRTKHNACHREGFGESKKLKNLVNKETDETPKKKVTTIRRFRCTTMVKLVFQSGKYVICQFREGHNHPLVLVKNHEFQKFSRNLTLYHKQTIINHSKINIGDADIEMFINNLEKLVHRKKCFQYAYHVDEGRNLCRVFWTDAHGKSAYLAFGDGVSFNPTYGTNKYCMVFTPFTGIDNHKRSVTFACALLSNEDEESFVWVFQKNAVPTLFKTARHRFCMWHIMNKVADKINIITCKETDFLSRLNGVVWNQDLEPAEFEDKWNEKVITEFGLDGNRWLSTMFDIKEYWILAYFRDFHMGNIMSTTQRSESENNFFKKFENHYGTLVEFWLRYESAIDQQRHTHKVFSNKLLKTKPGKYILPRWSKNALRGPIYDLNGNIIENYDTADESQLEMSKVWSEFYNVISVGAKKEADVLRNLQRVLKEFKDTVEPTNEKMSKQQEMEMLISCSAPNEVRILPPRHSKYKGSGKRIITSKNKAIEKVKKPKRRCGNCKRMAYDKSIFCL</sequence>
<keyword evidence="1" id="KW-0472">Membrane</keyword>
<keyword evidence="5" id="KW-1185">Reference proteome</keyword>